<dbReference type="EMBL" id="BLXT01002535">
    <property type="protein sequence ID" value="GFN95775.1"/>
    <property type="molecule type" value="Genomic_DNA"/>
</dbReference>
<organism evidence="1 2">
    <name type="scientific">Plakobranchus ocellatus</name>
    <dbReference type="NCBI Taxonomy" id="259542"/>
    <lineage>
        <taxon>Eukaryota</taxon>
        <taxon>Metazoa</taxon>
        <taxon>Spiralia</taxon>
        <taxon>Lophotrochozoa</taxon>
        <taxon>Mollusca</taxon>
        <taxon>Gastropoda</taxon>
        <taxon>Heterobranchia</taxon>
        <taxon>Euthyneura</taxon>
        <taxon>Panpulmonata</taxon>
        <taxon>Sacoglossa</taxon>
        <taxon>Placobranchoidea</taxon>
        <taxon>Plakobranchidae</taxon>
        <taxon>Plakobranchus</taxon>
    </lineage>
</organism>
<keyword evidence="2" id="KW-1185">Reference proteome</keyword>
<evidence type="ECO:0000313" key="1">
    <source>
        <dbReference type="EMBL" id="GFN95775.1"/>
    </source>
</evidence>
<dbReference type="InterPro" id="IPR011992">
    <property type="entry name" value="EF-hand-dom_pair"/>
</dbReference>
<protein>
    <submittedName>
        <fullName evidence="1">Uncharacterized protein</fullName>
    </submittedName>
</protein>
<comment type="caution">
    <text evidence="1">The sequence shown here is derived from an EMBL/GenBank/DDBJ whole genome shotgun (WGS) entry which is preliminary data.</text>
</comment>
<sequence>MGTFEELRKRSKHLAERISIFTGVDEKLVMNIIMYAKALAPRDNHEVIDQLVFTAQMSSRFGLSSRFLINLTFESMKIKGTNYMHMEDYVKMICIFISKKSVLQVDFAFDVYDMNRADQLQTKDIHTLLMHPSVSADERFYWLVWGGFATDLAAELNRKIMLNQLQVKFKSEDVSTDA</sequence>
<reference evidence="1 2" key="1">
    <citation type="journal article" date="2021" name="Elife">
        <title>Chloroplast acquisition without the gene transfer in kleptoplastic sea slugs, Plakobranchus ocellatus.</title>
        <authorList>
            <person name="Maeda T."/>
            <person name="Takahashi S."/>
            <person name="Yoshida T."/>
            <person name="Shimamura S."/>
            <person name="Takaki Y."/>
            <person name="Nagai Y."/>
            <person name="Toyoda A."/>
            <person name="Suzuki Y."/>
            <person name="Arimoto A."/>
            <person name="Ishii H."/>
            <person name="Satoh N."/>
            <person name="Nishiyama T."/>
            <person name="Hasebe M."/>
            <person name="Maruyama T."/>
            <person name="Minagawa J."/>
            <person name="Obokata J."/>
            <person name="Shigenobu S."/>
        </authorList>
    </citation>
    <scope>NUCLEOTIDE SEQUENCE [LARGE SCALE GENOMIC DNA]</scope>
</reference>
<evidence type="ECO:0000313" key="2">
    <source>
        <dbReference type="Proteomes" id="UP000735302"/>
    </source>
</evidence>
<accession>A0AAV3ZIM6</accession>
<dbReference type="Gene3D" id="1.10.238.10">
    <property type="entry name" value="EF-hand"/>
    <property type="match status" value="1"/>
</dbReference>
<name>A0AAV3ZIM6_9GAST</name>
<dbReference type="SUPFAM" id="SSF47473">
    <property type="entry name" value="EF-hand"/>
    <property type="match status" value="1"/>
</dbReference>
<dbReference type="AlphaFoldDB" id="A0AAV3ZIM6"/>
<proteinExistence type="predicted"/>
<gene>
    <name evidence="1" type="ORF">PoB_002228100</name>
</gene>
<dbReference type="Proteomes" id="UP000735302">
    <property type="component" value="Unassembled WGS sequence"/>
</dbReference>